<evidence type="ECO:0000256" key="5">
    <source>
        <dbReference type="ARBA" id="ARBA00022777"/>
    </source>
</evidence>
<dbReference type="PROSITE" id="PS50109">
    <property type="entry name" value="HIS_KIN"/>
    <property type="match status" value="1"/>
</dbReference>
<dbReference type="EMBL" id="CAICTM010000095">
    <property type="protein sequence ID" value="CAB9500953.1"/>
    <property type="molecule type" value="Genomic_DNA"/>
</dbReference>
<keyword evidence="9" id="KW-0812">Transmembrane</keyword>
<dbReference type="AlphaFoldDB" id="A0A9N8H8N9"/>
<keyword evidence="4" id="KW-0808">Transferase</keyword>
<dbReference type="InterPro" id="IPR011006">
    <property type="entry name" value="CheY-like_superfamily"/>
</dbReference>
<dbReference type="GO" id="GO:0005886">
    <property type="term" value="C:plasma membrane"/>
    <property type="evidence" value="ECO:0007669"/>
    <property type="project" value="TreeGrafter"/>
</dbReference>
<dbReference type="Pfam" id="PF00072">
    <property type="entry name" value="Response_reg"/>
    <property type="match status" value="1"/>
</dbReference>
<dbReference type="SMART" id="SM00387">
    <property type="entry name" value="HATPase_c"/>
    <property type="match status" value="1"/>
</dbReference>
<dbReference type="PANTHER" id="PTHR43047">
    <property type="entry name" value="TWO-COMPONENT HISTIDINE PROTEIN KINASE"/>
    <property type="match status" value="1"/>
</dbReference>
<accession>A0A9N8H8N9</accession>
<evidence type="ECO:0000256" key="7">
    <source>
        <dbReference type="SAM" id="Coils"/>
    </source>
</evidence>
<reference evidence="12" key="1">
    <citation type="submission" date="2020-06" db="EMBL/GenBank/DDBJ databases">
        <authorList>
            <consortium name="Plant Systems Biology data submission"/>
        </authorList>
    </citation>
    <scope>NUCLEOTIDE SEQUENCE</scope>
    <source>
        <strain evidence="12">D6</strain>
    </source>
</reference>
<evidence type="ECO:0000313" key="12">
    <source>
        <dbReference type="EMBL" id="CAB9500953.1"/>
    </source>
</evidence>
<evidence type="ECO:0000256" key="8">
    <source>
        <dbReference type="SAM" id="MobiDB-lite"/>
    </source>
</evidence>
<keyword evidence="7" id="KW-0175">Coiled coil</keyword>
<organism evidence="12 13">
    <name type="scientific">Seminavis robusta</name>
    <dbReference type="NCBI Taxonomy" id="568900"/>
    <lineage>
        <taxon>Eukaryota</taxon>
        <taxon>Sar</taxon>
        <taxon>Stramenopiles</taxon>
        <taxon>Ochrophyta</taxon>
        <taxon>Bacillariophyta</taxon>
        <taxon>Bacillariophyceae</taxon>
        <taxon>Bacillariophycidae</taxon>
        <taxon>Naviculales</taxon>
        <taxon>Naviculaceae</taxon>
        <taxon>Seminavis</taxon>
    </lineage>
</organism>
<dbReference type="PRINTS" id="PR00344">
    <property type="entry name" value="BCTRLSENSOR"/>
</dbReference>
<dbReference type="Pfam" id="PF02518">
    <property type="entry name" value="HATPase_c"/>
    <property type="match status" value="1"/>
</dbReference>
<keyword evidence="9" id="KW-0472">Membrane</keyword>
<feature type="region of interest" description="Disordered" evidence="8">
    <location>
        <begin position="1"/>
        <end position="45"/>
    </location>
</feature>
<evidence type="ECO:0000256" key="9">
    <source>
        <dbReference type="SAM" id="Phobius"/>
    </source>
</evidence>
<evidence type="ECO:0000313" key="13">
    <source>
        <dbReference type="Proteomes" id="UP001153069"/>
    </source>
</evidence>
<dbReference type="InterPro" id="IPR003661">
    <property type="entry name" value="HisK_dim/P_dom"/>
</dbReference>
<dbReference type="PROSITE" id="PS50110">
    <property type="entry name" value="RESPONSE_REGULATORY"/>
    <property type="match status" value="1"/>
</dbReference>
<dbReference type="EC" id="2.7.13.3" evidence="2"/>
<feature type="domain" description="Histidine kinase" evidence="10">
    <location>
        <begin position="478"/>
        <end position="799"/>
    </location>
</feature>
<comment type="caution">
    <text evidence="12">The sequence shown here is derived from an EMBL/GenBank/DDBJ whole genome shotgun (WGS) entry which is preliminary data.</text>
</comment>
<dbReference type="GO" id="GO:0009927">
    <property type="term" value="F:histidine phosphotransfer kinase activity"/>
    <property type="evidence" value="ECO:0007669"/>
    <property type="project" value="TreeGrafter"/>
</dbReference>
<feature type="domain" description="Response regulatory" evidence="11">
    <location>
        <begin position="830"/>
        <end position="949"/>
    </location>
</feature>
<name>A0A9N8H8N9_9STRA</name>
<gene>
    <name evidence="12" type="ORF">SEMRO_96_G049610.1</name>
</gene>
<comment type="catalytic activity">
    <reaction evidence="1">
        <text>ATP + protein L-histidine = ADP + protein N-phospho-L-histidine.</text>
        <dbReference type="EC" id="2.7.13.3"/>
    </reaction>
</comment>
<evidence type="ECO:0000259" key="11">
    <source>
        <dbReference type="PROSITE" id="PS50110"/>
    </source>
</evidence>
<dbReference type="InterPro" id="IPR036890">
    <property type="entry name" value="HATPase_C_sf"/>
</dbReference>
<evidence type="ECO:0000256" key="1">
    <source>
        <dbReference type="ARBA" id="ARBA00000085"/>
    </source>
</evidence>
<evidence type="ECO:0000256" key="4">
    <source>
        <dbReference type="ARBA" id="ARBA00022679"/>
    </source>
</evidence>
<feature type="transmembrane region" description="Helical" evidence="9">
    <location>
        <begin position="55"/>
        <end position="76"/>
    </location>
</feature>
<dbReference type="InterPro" id="IPR005467">
    <property type="entry name" value="His_kinase_dom"/>
</dbReference>
<feature type="modified residue" description="4-aspartylphosphate" evidence="6">
    <location>
        <position position="884"/>
    </location>
</feature>
<keyword evidence="13" id="KW-1185">Reference proteome</keyword>
<dbReference type="InterPro" id="IPR004358">
    <property type="entry name" value="Sig_transdc_His_kin-like_C"/>
</dbReference>
<keyword evidence="9" id="KW-1133">Transmembrane helix</keyword>
<dbReference type="CDD" id="cd17546">
    <property type="entry name" value="REC_hyHK_CKI1_RcsC-like"/>
    <property type="match status" value="1"/>
</dbReference>
<protein>
    <recommendedName>
        <fullName evidence="2">histidine kinase</fullName>
        <ecNumber evidence="2">2.7.13.3</ecNumber>
    </recommendedName>
</protein>
<evidence type="ECO:0000259" key="10">
    <source>
        <dbReference type="PROSITE" id="PS50109"/>
    </source>
</evidence>
<evidence type="ECO:0000256" key="6">
    <source>
        <dbReference type="PROSITE-ProRule" id="PRU00169"/>
    </source>
</evidence>
<dbReference type="SMART" id="SM00388">
    <property type="entry name" value="HisKA"/>
    <property type="match status" value="1"/>
</dbReference>
<dbReference type="InterPro" id="IPR003594">
    <property type="entry name" value="HATPase_dom"/>
</dbReference>
<dbReference type="OrthoDB" id="207061at2759"/>
<dbReference type="SUPFAM" id="SSF55874">
    <property type="entry name" value="ATPase domain of HSP90 chaperone/DNA topoisomerase II/histidine kinase"/>
    <property type="match status" value="1"/>
</dbReference>
<keyword evidence="3 6" id="KW-0597">Phosphoprotein</keyword>
<dbReference type="CDD" id="cd00082">
    <property type="entry name" value="HisKA"/>
    <property type="match status" value="1"/>
</dbReference>
<dbReference type="Gene3D" id="3.30.565.10">
    <property type="entry name" value="Histidine kinase-like ATPase, C-terminal domain"/>
    <property type="match status" value="1"/>
</dbReference>
<feature type="coiled-coil region" evidence="7">
    <location>
        <begin position="497"/>
        <end position="526"/>
    </location>
</feature>
<dbReference type="GO" id="GO:0000155">
    <property type="term" value="F:phosphorelay sensor kinase activity"/>
    <property type="evidence" value="ECO:0007669"/>
    <property type="project" value="InterPro"/>
</dbReference>
<sequence length="972" mass="108028">MMNSFRTSMTSSYNRSGTRSTSGGSGSSGIYSSSSTRQHSNGDERAARRVMASRLVFLTCLLVVCILLGVGAHRLLTDSETQLAHEQFNAIATRALEEALQITLRKRLGVKAMAAVMSYQFPDAAQWPNVSMVGFDDIAKSIMDVSAVNKTLKHLGLCPFVTPDQLEAFEDYAYHIAFSQINDYPDHIGLRDFNGDGNLTQGVHGFDADLQIYRETNAQYDWDNQYNLFCPFLMHSATHEILLMNINSMDRFGKTVEEMITCANGNDLHMNMNNQTDEEQDEQDHIINMRDQLTECAILGDMMVTYDANAQPKSPGGLVVQPIYPKNNPTQVVGLVMTIYEWEETMAALFTNSREVNGIDCVLQTETQAISYHIQQGISSVTGMGDLHDPRYTTYGQSIELTSKEVFGYTSASYTLTLYPSAEFLEVYSTTNPLVTAIGSVCIVLFTAILFFLYDFFVRQEFHRKQSILEAKRRFVRFVSHEVRTPLNTICMGSDLLQQEMTQYQKTQQKNQNNNNNNKKKDLQDKLTDWSSLNQEVIANAKAAVNVLSDLLNYDKVETKSLHLELALLPIWALIQRTTEEFKIYALAKQICYKVDYSALLQQPPPMTTTETETAACNDDSDVLERGENNTSASKATFRTITSTRDLPLDVREQIVVGDGVRITQVLRNFLSNAVKFTPEKGNITVRVSWQQRSDVLPDATKKKVEFALERGDVVEFPPSGYLQVDVQDSGAGMSPQEVSTVFGEGVQFNVNKLQAGQGSGLGLFIAKGIAEQHGGQLMVSSEGHGHGSTFTMILPLYHAPVCTLPDNLKSAFEEREGPDSSEDTLEAFKILVVDDTDMNRKLLVRLLVGKGHTCGQAENGQVAVELMKAAMDEGTPYDVVLLDYEMPVMKGPEACRQMRELGCSAFCVGVTGNLLPEDILYFKAHGANCVLPKPINIRDLEATWVEHGVSTQGDIPGEYHPVPPSITPKLT</sequence>
<evidence type="ECO:0000256" key="2">
    <source>
        <dbReference type="ARBA" id="ARBA00012438"/>
    </source>
</evidence>
<dbReference type="SMART" id="SM00448">
    <property type="entry name" value="REC"/>
    <property type="match status" value="1"/>
</dbReference>
<dbReference type="InterPro" id="IPR001789">
    <property type="entry name" value="Sig_transdc_resp-reg_receiver"/>
</dbReference>
<dbReference type="Gene3D" id="3.40.50.2300">
    <property type="match status" value="1"/>
</dbReference>
<keyword evidence="5" id="KW-0418">Kinase</keyword>
<dbReference type="SUPFAM" id="SSF52172">
    <property type="entry name" value="CheY-like"/>
    <property type="match status" value="1"/>
</dbReference>
<dbReference type="SUPFAM" id="SSF47384">
    <property type="entry name" value="Homodimeric domain of signal transducing histidine kinase"/>
    <property type="match status" value="1"/>
</dbReference>
<evidence type="ECO:0000256" key="3">
    <source>
        <dbReference type="ARBA" id="ARBA00022553"/>
    </source>
</evidence>
<feature type="compositionally biased region" description="Low complexity" evidence="8">
    <location>
        <begin position="10"/>
        <end position="37"/>
    </location>
</feature>
<dbReference type="Proteomes" id="UP001153069">
    <property type="component" value="Unassembled WGS sequence"/>
</dbReference>
<dbReference type="Gene3D" id="1.10.287.130">
    <property type="match status" value="1"/>
</dbReference>
<dbReference type="InterPro" id="IPR036097">
    <property type="entry name" value="HisK_dim/P_sf"/>
</dbReference>
<proteinExistence type="predicted"/>
<dbReference type="PANTHER" id="PTHR43047:SF66">
    <property type="entry name" value="HISKA"/>
    <property type="match status" value="1"/>
</dbReference>